<protein>
    <submittedName>
        <fullName evidence="12">Uncharacterized protein</fullName>
    </submittedName>
</protein>
<gene>
    <name evidence="12" type="ORF">XAT740_LOCUS38070</name>
</gene>
<feature type="transmembrane region" description="Helical" evidence="9">
    <location>
        <begin position="282"/>
        <end position="313"/>
    </location>
</feature>
<dbReference type="FunFam" id="3.40.50.300:FF:000163">
    <property type="entry name" value="Multidrug resistance-associated protein member 4"/>
    <property type="match status" value="1"/>
</dbReference>
<evidence type="ECO:0000256" key="1">
    <source>
        <dbReference type="ARBA" id="ARBA00004141"/>
    </source>
</evidence>
<dbReference type="GO" id="GO:0016887">
    <property type="term" value="F:ATP hydrolysis activity"/>
    <property type="evidence" value="ECO:0007669"/>
    <property type="project" value="InterPro"/>
</dbReference>
<dbReference type="Pfam" id="PF00664">
    <property type="entry name" value="ABC_membrane"/>
    <property type="match status" value="1"/>
</dbReference>
<dbReference type="AlphaFoldDB" id="A0A815R5C8"/>
<keyword evidence="13" id="KW-1185">Reference proteome</keyword>
<sequence length="714" mass="80918">GDLTIVGEKGVNVSGGQKARIALARALYTDADIYLLDDPLAAVDHEVARRIYDECIGPNSLLKHKTRLLVTHQTHFLVESAQQIIFLREGQIDTDGRLEDTREIQSTINEEEADDQPLLFDLSKTTTDNKSIIANETTATGAVTWSVWYKLFTSTLFGWFAFALLIIIMLAGEGIFDVSNRWLSLWSAKSFKEQRSTDYMYTYLGLTLGTLVIALIRAQYYFYLILSGSNHFHNQMLKGMLYTSLRFFESNPSGRILNRISKDQQVIDELLPMTLFDAVQCLLMTIGSLVIIGIVNPWVLLILVPLLPAFWWFRRFYLQSSRQIKRLESITRSPVYALFSSSLNGGLPTIRAFNVQQDFVDLFINRVDTNSRAFFILIAAVRWFGLRLDLMTSLLSLITSVLTIAFRHQIDPSSAALSLMYCINLTMLFQWAVRQSAEAENYMTSAERIYEYGQLVAEENDQELFVQPPDDWPNQGIIEFKKYSMRYRIELEPVLNDIDVHIESKEKIGIIGRTGAGKSSLFQAIFRLVDRQSTNGQILIDGIDINAISLHHLRSRLSVIPQMPILFAGTLRFNLDPFEQYSDEQCLLALESVQLKTIVINHADGLQQLVSESGSNFSAGQCQLICVARAILKQSRILMIDEATANVDRMTDSLIQNVIKDKFQDRTILTIAHRLNTVAKSDRILVLNQGMIADFDVPQNVLPKHGLLQQNSIN</sequence>
<evidence type="ECO:0000256" key="2">
    <source>
        <dbReference type="ARBA" id="ARBA00009726"/>
    </source>
</evidence>
<dbReference type="PANTHER" id="PTHR24223:SF456">
    <property type="entry name" value="MULTIDRUG RESISTANCE-ASSOCIATED PROTEIN LETHAL(2)03659"/>
    <property type="match status" value="1"/>
</dbReference>
<dbReference type="PROSITE" id="PS50929">
    <property type="entry name" value="ABC_TM1F"/>
    <property type="match status" value="1"/>
</dbReference>
<dbReference type="SUPFAM" id="SSF52540">
    <property type="entry name" value="P-loop containing nucleoside triphosphate hydrolases"/>
    <property type="match status" value="2"/>
</dbReference>
<proteinExistence type="inferred from homology"/>
<dbReference type="GO" id="GO:0005524">
    <property type="term" value="F:ATP binding"/>
    <property type="evidence" value="ECO:0007669"/>
    <property type="project" value="UniProtKB-KW"/>
</dbReference>
<keyword evidence="8 9" id="KW-0472">Membrane</keyword>
<evidence type="ECO:0000256" key="9">
    <source>
        <dbReference type="SAM" id="Phobius"/>
    </source>
</evidence>
<feature type="domain" description="ABC transmembrane type-1" evidence="11">
    <location>
        <begin position="151"/>
        <end position="441"/>
    </location>
</feature>
<dbReference type="PANTHER" id="PTHR24223">
    <property type="entry name" value="ATP-BINDING CASSETTE SUB-FAMILY C"/>
    <property type="match status" value="1"/>
</dbReference>
<dbReference type="PROSITE" id="PS00211">
    <property type="entry name" value="ABC_TRANSPORTER_1"/>
    <property type="match status" value="1"/>
</dbReference>
<keyword evidence="6" id="KW-0067">ATP-binding</keyword>
<dbReference type="GO" id="GO:0140359">
    <property type="term" value="F:ABC-type transporter activity"/>
    <property type="evidence" value="ECO:0007669"/>
    <property type="project" value="InterPro"/>
</dbReference>
<dbReference type="Proteomes" id="UP000663828">
    <property type="component" value="Unassembled WGS sequence"/>
</dbReference>
<keyword evidence="5" id="KW-0547">Nucleotide-binding</keyword>
<dbReference type="InterPro" id="IPR036640">
    <property type="entry name" value="ABC1_TM_sf"/>
</dbReference>
<feature type="non-terminal residue" evidence="12">
    <location>
        <position position="1"/>
    </location>
</feature>
<dbReference type="SUPFAM" id="SSF90123">
    <property type="entry name" value="ABC transporter transmembrane region"/>
    <property type="match status" value="1"/>
</dbReference>
<evidence type="ECO:0000313" key="12">
    <source>
        <dbReference type="EMBL" id="CAF1472632.1"/>
    </source>
</evidence>
<dbReference type="SMART" id="SM00382">
    <property type="entry name" value="AAA"/>
    <property type="match status" value="1"/>
</dbReference>
<dbReference type="InterPro" id="IPR003593">
    <property type="entry name" value="AAA+_ATPase"/>
</dbReference>
<evidence type="ECO:0000256" key="6">
    <source>
        <dbReference type="ARBA" id="ARBA00022840"/>
    </source>
</evidence>
<dbReference type="InterPro" id="IPR050173">
    <property type="entry name" value="ABC_transporter_C-like"/>
</dbReference>
<comment type="subcellular location">
    <subcellularLocation>
        <location evidence="1">Membrane</location>
        <topology evidence="1">Multi-pass membrane protein</topology>
    </subcellularLocation>
</comment>
<accession>A0A815R5C8</accession>
<dbReference type="InterPro" id="IPR017871">
    <property type="entry name" value="ABC_transporter-like_CS"/>
</dbReference>
<dbReference type="InterPro" id="IPR044726">
    <property type="entry name" value="ABCC_6TM_D2"/>
</dbReference>
<keyword evidence="3" id="KW-0813">Transport</keyword>
<organism evidence="12 13">
    <name type="scientific">Adineta ricciae</name>
    <name type="common">Rotifer</name>
    <dbReference type="NCBI Taxonomy" id="249248"/>
    <lineage>
        <taxon>Eukaryota</taxon>
        <taxon>Metazoa</taxon>
        <taxon>Spiralia</taxon>
        <taxon>Gnathifera</taxon>
        <taxon>Rotifera</taxon>
        <taxon>Eurotatoria</taxon>
        <taxon>Bdelloidea</taxon>
        <taxon>Adinetida</taxon>
        <taxon>Adinetidae</taxon>
        <taxon>Adineta</taxon>
    </lineage>
</organism>
<feature type="transmembrane region" description="Helical" evidence="9">
    <location>
        <begin position="156"/>
        <end position="178"/>
    </location>
</feature>
<reference evidence="12" key="1">
    <citation type="submission" date="2021-02" db="EMBL/GenBank/DDBJ databases">
        <authorList>
            <person name="Nowell W R."/>
        </authorList>
    </citation>
    <scope>NUCLEOTIDE SEQUENCE</scope>
</reference>
<feature type="transmembrane region" description="Helical" evidence="9">
    <location>
        <begin position="199"/>
        <end position="222"/>
    </location>
</feature>
<evidence type="ECO:0000259" key="11">
    <source>
        <dbReference type="PROSITE" id="PS50929"/>
    </source>
</evidence>
<dbReference type="EMBL" id="CAJNOR010004070">
    <property type="protein sequence ID" value="CAF1472632.1"/>
    <property type="molecule type" value="Genomic_DNA"/>
</dbReference>
<dbReference type="FunFam" id="1.20.1560.10:FF:000010">
    <property type="entry name" value="Multidrug resistance-associated ABC transporter"/>
    <property type="match status" value="1"/>
</dbReference>
<feature type="transmembrane region" description="Helical" evidence="9">
    <location>
        <begin position="373"/>
        <end position="402"/>
    </location>
</feature>
<evidence type="ECO:0000256" key="7">
    <source>
        <dbReference type="ARBA" id="ARBA00022989"/>
    </source>
</evidence>
<evidence type="ECO:0000256" key="4">
    <source>
        <dbReference type="ARBA" id="ARBA00022692"/>
    </source>
</evidence>
<dbReference type="Pfam" id="PF00005">
    <property type="entry name" value="ABC_tran"/>
    <property type="match status" value="2"/>
</dbReference>
<keyword evidence="7 9" id="KW-1133">Transmembrane helix</keyword>
<comment type="caution">
    <text evidence="12">The sequence shown here is derived from an EMBL/GenBank/DDBJ whole genome shotgun (WGS) entry which is preliminary data.</text>
</comment>
<name>A0A815R5C8_ADIRI</name>
<dbReference type="Gene3D" id="3.40.50.300">
    <property type="entry name" value="P-loop containing nucleotide triphosphate hydrolases"/>
    <property type="match status" value="2"/>
</dbReference>
<dbReference type="PROSITE" id="PS50893">
    <property type="entry name" value="ABC_TRANSPORTER_2"/>
    <property type="match status" value="1"/>
</dbReference>
<comment type="similarity">
    <text evidence="2">Belongs to the ABC transporter superfamily. ABCC family. Conjugate transporter (TC 3.A.1.208) subfamily.</text>
</comment>
<dbReference type="Gene3D" id="1.20.1560.10">
    <property type="entry name" value="ABC transporter type 1, transmembrane domain"/>
    <property type="match status" value="1"/>
</dbReference>
<evidence type="ECO:0000256" key="3">
    <source>
        <dbReference type="ARBA" id="ARBA00022448"/>
    </source>
</evidence>
<dbReference type="InterPro" id="IPR003439">
    <property type="entry name" value="ABC_transporter-like_ATP-bd"/>
</dbReference>
<keyword evidence="4 9" id="KW-0812">Transmembrane</keyword>
<evidence type="ECO:0000313" key="13">
    <source>
        <dbReference type="Proteomes" id="UP000663828"/>
    </source>
</evidence>
<evidence type="ECO:0000256" key="8">
    <source>
        <dbReference type="ARBA" id="ARBA00023136"/>
    </source>
</evidence>
<dbReference type="GO" id="GO:0016020">
    <property type="term" value="C:membrane"/>
    <property type="evidence" value="ECO:0007669"/>
    <property type="project" value="UniProtKB-SubCell"/>
</dbReference>
<evidence type="ECO:0000256" key="5">
    <source>
        <dbReference type="ARBA" id="ARBA00022741"/>
    </source>
</evidence>
<dbReference type="InterPro" id="IPR011527">
    <property type="entry name" value="ABC1_TM_dom"/>
</dbReference>
<dbReference type="CDD" id="cd03244">
    <property type="entry name" value="ABCC_MRP_domain2"/>
    <property type="match status" value="1"/>
</dbReference>
<dbReference type="InterPro" id="IPR027417">
    <property type="entry name" value="P-loop_NTPase"/>
</dbReference>
<evidence type="ECO:0000259" key="10">
    <source>
        <dbReference type="PROSITE" id="PS50893"/>
    </source>
</evidence>
<dbReference type="CDD" id="cd18580">
    <property type="entry name" value="ABC_6TM_ABCC_D2"/>
    <property type="match status" value="1"/>
</dbReference>
<feature type="domain" description="ABC transporter" evidence="10">
    <location>
        <begin position="478"/>
        <end position="714"/>
    </location>
</feature>